<organism evidence="1">
    <name type="scientific">marine sediment metagenome</name>
    <dbReference type="NCBI Taxonomy" id="412755"/>
    <lineage>
        <taxon>unclassified sequences</taxon>
        <taxon>metagenomes</taxon>
        <taxon>ecological metagenomes</taxon>
    </lineage>
</organism>
<evidence type="ECO:0008006" key="2">
    <source>
        <dbReference type="Google" id="ProtNLM"/>
    </source>
</evidence>
<dbReference type="Gene3D" id="3.20.20.80">
    <property type="entry name" value="Glycosidases"/>
    <property type="match status" value="1"/>
</dbReference>
<reference evidence="1" key="1">
    <citation type="journal article" date="2015" name="Nature">
        <title>Complex archaea that bridge the gap between prokaryotes and eukaryotes.</title>
        <authorList>
            <person name="Spang A."/>
            <person name="Saw J.H."/>
            <person name="Jorgensen S.L."/>
            <person name="Zaremba-Niedzwiedzka K."/>
            <person name="Martijn J."/>
            <person name="Lind A.E."/>
            <person name="van Eijk R."/>
            <person name="Schleper C."/>
            <person name="Guy L."/>
            <person name="Ettema T.J."/>
        </authorList>
    </citation>
    <scope>NUCLEOTIDE SEQUENCE</scope>
</reference>
<dbReference type="SUPFAM" id="SSF51445">
    <property type="entry name" value="(Trans)glycosidases"/>
    <property type="match status" value="1"/>
</dbReference>
<sequence>MRNDKLWTLVIFAAVLLAVIAFNTFSGGQDHAPATGPASQPASGDFLAGISLQLHSGNDEHPFETYIDEIADAGANTVCLVIAAYQENCASSSLFVDARKTPSDRRLTQLIDHAHGRGLRVVLMPIVLLDNPLAGEWRGKIAPTSWDDWWEDYTGYLVHYARLAEKADVDVLMIGSELLSTERFTDRWEKLIGTIRHDYHGLLSYSTNWDHYQVPKFWKHLDLIGMTTYYDLTGGKTPTLERLLAAWEPIRRDIHAWQAKIGLPIMFTEVGWPNLTTCAQYPWNYTLTDKGPDPAAQANCFEAFFRTWIDDPIVAGIMVWEWRNYPDQPTGPTDTSYVPCGKPALDVISRYYRAAQLATTRPATQPAETANAVSP</sequence>
<name>A0A0F9YGG3_9ZZZZ</name>
<dbReference type="AlphaFoldDB" id="A0A0F9YGG3"/>
<protein>
    <recommendedName>
        <fullName evidence="2">Glycoside hydrolase family 5 domain-containing protein</fullName>
    </recommendedName>
</protein>
<dbReference type="InterPro" id="IPR055151">
    <property type="entry name" value="GH113"/>
</dbReference>
<accession>A0A0F9YGG3</accession>
<dbReference type="InterPro" id="IPR017853">
    <property type="entry name" value="GH"/>
</dbReference>
<gene>
    <name evidence="1" type="ORF">LCGC14_0094080</name>
</gene>
<dbReference type="CDD" id="cd19608">
    <property type="entry name" value="GH113_mannanase-like"/>
    <property type="match status" value="1"/>
</dbReference>
<dbReference type="EMBL" id="LAZR01000026">
    <property type="protein sequence ID" value="KKO03484.1"/>
    <property type="molecule type" value="Genomic_DNA"/>
</dbReference>
<comment type="caution">
    <text evidence="1">The sequence shown here is derived from an EMBL/GenBank/DDBJ whole genome shotgun (WGS) entry which is preliminary data.</text>
</comment>
<evidence type="ECO:0000313" key="1">
    <source>
        <dbReference type="EMBL" id="KKO03484.1"/>
    </source>
</evidence>
<proteinExistence type="predicted"/>
<dbReference type="Pfam" id="PF22612">
    <property type="entry name" value="GH113"/>
    <property type="match status" value="1"/>
</dbReference>